<dbReference type="AlphaFoldDB" id="A0A9P1CLE8"/>
<feature type="region of interest" description="Disordered" evidence="1">
    <location>
        <begin position="148"/>
        <end position="192"/>
    </location>
</feature>
<protein>
    <submittedName>
        <fullName evidence="2">Uncharacterized protein</fullName>
    </submittedName>
</protein>
<proteinExistence type="predicted"/>
<dbReference type="EMBL" id="CAMXCT010001846">
    <property type="protein sequence ID" value="CAI3993556.1"/>
    <property type="molecule type" value="Genomic_DNA"/>
</dbReference>
<sequence length="395" mass="43838">MQILLSGKCRSFRDASWDSITGHWLIPLSKRGPVPALDALHPSIGWQRVSPRAPPRYVTPRPRGRNQRAGPADRHTGAVVQCCLRTARFMRAFCARAMLCSVHHDPLSLQVRWKMLQVHDLDLLQRILKELEQKEVQTGVPRQEFVEPSLPTPARRRKCISRGNSGHQADAETALPSSPWSTTTSPCSSLPPTELRERLAVAPRIPLQLDGALRIRPPPGLPEPLTEVDASTGSSSAGFAEAQIEESLIATSWEWTIVNPNAKFKGNCGCPLVSPPFGAGCLEDLRVIFSPGESWVNAQPKDAKKMKKKDEAKKAWQKLPKHGSLQVKFGEQPGVQRVTLFFQIGDSYRLGPFSACPEHSTSQVCELTQDWRSFIDQSKGSLTIRVEVTQSGWQL</sequence>
<accession>A0A9P1CLE8</accession>
<organism evidence="2">
    <name type="scientific">Cladocopium goreaui</name>
    <dbReference type="NCBI Taxonomy" id="2562237"/>
    <lineage>
        <taxon>Eukaryota</taxon>
        <taxon>Sar</taxon>
        <taxon>Alveolata</taxon>
        <taxon>Dinophyceae</taxon>
        <taxon>Suessiales</taxon>
        <taxon>Symbiodiniaceae</taxon>
        <taxon>Cladocopium</taxon>
    </lineage>
</organism>
<dbReference type="EMBL" id="CAMXCT020001846">
    <property type="protein sequence ID" value="CAL1146931.1"/>
    <property type="molecule type" value="Genomic_DNA"/>
</dbReference>
<dbReference type="OrthoDB" id="432285at2759"/>
<reference evidence="2" key="1">
    <citation type="submission" date="2022-10" db="EMBL/GenBank/DDBJ databases">
        <authorList>
            <person name="Chen Y."/>
            <person name="Dougan E. K."/>
            <person name="Chan C."/>
            <person name="Rhodes N."/>
            <person name="Thang M."/>
        </authorList>
    </citation>
    <scope>NUCLEOTIDE SEQUENCE</scope>
</reference>
<evidence type="ECO:0000313" key="3">
    <source>
        <dbReference type="EMBL" id="CAL4780868.1"/>
    </source>
</evidence>
<evidence type="ECO:0000313" key="4">
    <source>
        <dbReference type="Proteomes" id="UP001152797"/>
    </source>
</evidence>
<keyword evidence="4" id="KW-1185">Reference proteome</keyword>
<reference evidence="3 4" key="2">
    <citation type="submission" date="2024-05" db="EMBL/GenBank/DDBJ databases">
        <authorList>
            <person name="Chen Y."/>
            <person name="Shah S."/>
            <person name="Dougan E. K."/>
            <person name="Thang M."/>
            <person name="Chan C."/>
        </authorList>
    </citation>
    <scope>NUCLEOTIDE SEQUENCE [LARGE SCALE GENOMIC DNA]</scope>
</reference>
<evidence type="ECO:0000313" key="2">
    <source>
        <dbReference type="EMBL" id="CAI3993556.1"/>
    </source>
</evidence>
<feature type="region of interest" description="Disordered" evidence="1">
    <location>
        <begin position="51"/>
        <end position="72"/>
    </location>
</feature>
<gene>
    <name evidence="2" type="ORF">C1SCF055_LOCUS20290</name>
</gene>
<comment type="caution">
    <text evidence="2">The sequence shown here is derived from an EMBL/GenBank/DDBJ whole genome shotgun (WGS) entry which is preliminary data.</text>
</comment>
<feature type="compositionally biased region" description="Low complexity" evidence="1">
    <location>
        <begin position="173"/>
        <end position="192"/>
    </location>
</feature>
<name>A0A9P1CLE8_9DINO</name>
<dbReference type="EMBL" id="CAMXCT030001846">
    <property type="protein sequence ID" value="CAL4780868.1"/>
    <property type="molecule type" value="Genomic_DNA"/>
</dbReference>
<evidence type="ECO:0000256" key="1">
    <source>
        <dbReference type="SAM" id="MobiDB-lite"/>
    </source>
</evidence>
<dbReference type="Proteomes" id="UP001152797">
    <property type="component" value="Unassembled WGS sequence"/>
</dbReference>